<dbReference type="OrthoDB" id="10254973at2759"/>
<dbReference type="InterPro" id="IPR027417">
    <property type="entry name" value="P-loop_NTPase"/>
</dbReference>
<feature type="coiled-coil region" evidence="4">
    <location>
        <begin position="268"/>
        <end position="309"/>
    </location>
</feature>
<dbReference type="GO" id="GO:0005634">
    <property type="term" value="C:nucleus"/>
    <property type="evidence" value="ECO:0007669"/>
    <property type="project" value="TreeGrafter"/>
</dbReference>
<evidence type="ECO:0000259" key="6">
    <source>
        <dbReference type="Pfam" id="PF13476"/>
    </source>
</evidence>
<comment type="caution">
    <text evidence="7">The sequence shown here is derived from an EMBL/GenBank/DDBJ whole genome shotgun (WGS) entry which is preliminary data.</text>
</comment>
<evidence type="ECO:0000256" key="4">
    <source>
        <dbReference type="SAM" id="Coils"/>
    </source>
</evidence>
<dbReference type="SUPFAM" id="SSF52540">
    <property type="entry name" value="P-loop containing nucleoside triphosphate hydrolases"/>
    <property type="match status" value="1"/>
</dbReference>
<gene>
    <name evidence="7" type="ORF">NUU61_007395</name>
</gene>
<evidence type="ECO:0000256" key="1">
    <source>
        <dbReference type="ARBA" id="ARBA00010171"/>
    </source>
</evidence>
<sequence>MSGDHPSLEGCLYYGVPKYRPRRRRRPQDDEDSDESASPDPSYVSSSKRPRISPAENEHAETGDENDQESDETDTPEPSTQAPAPQVAVHHELGPDGYKPGAIRRIKVTNFVTYNTAEFEPGPKLNMVIGPNGTGKSTLVCAICLGLGWGPAHLGRAKDLGEFVKHGCREATIEIELAGPPKVSANPVIRRTIKRDGNKSSFTINGKPVSRSVALKFSQSFAIQVDNLCQFLPQDKVAEFAALTPVELLHSTQRAAAGPEMIEWHDGLKRLRAEQKRLEIENRADKEVLANLENRQEMQRADVERMRQRAEIKRKIEIFEFLRPIVEYKDFHKTYEALKATKVEFQRQYDALKSDLEPALQAVTGKKHYIDQLELVREHRKHLVDQAAEKASERGKKIENFENSINDLNLQIEAERKSGQKHKSEATSVQQTLSRLRRQLDEEAVEFDPDYFNEKLREKRLVKRELETKAREIQDRRRPLVEKVQGFQRNIEQAERLLRNLDSQSGQQEAKLEQASSDTLKAYRWVLNNQDKFEQEVFGPPVVTCSVNDPKYADAIESLFQKTDFLAFTTQNRRDFRTLQRALIGELQLHDVSIRTCSIPLGNLRSPFSEDEVRRLGFDAWAKDLLSGPEPVLAMLCSENRLNQTPVGLKDISDEMYAELESGSLSSWVSGKYSYQVNRRREYGPSATSTRVRPVKPAQVWTSKPVDTSVKQQHQENIELWKEQLAEVSDKMRSEKATLTEVHSAHERNTEETKEIEEEKAARQTAHTQHRAIPERINQQEIKMKNLQTLFEQVRTRVREIRNEQDDLAIQKAEAAVEYAEAVEELRRVYEELVKLEIQYLEATSDIATLRERNHDCAKMLEEKGREVKKALADVKEGGEKGRELLRKAKQITRAAAEQPDANDMLETLGEYDMDKLNADIDSEKARLELTHGGSSNMIKEFEERERQIEKLQSKLADFNGKLRDLDGGINEVRSRWEPRLDALIQKISDAFSDSFARIGCAGQVSLDKVEDEPGPNGEPGGSEFDQWSIQIHVKFRDHESLSLLDSHRQSGGERAVSTIFYLMALQSLSASPFRVVDEINQGMDPRNERMVHERLVDIACASSGSEADGHDSETQDCSGGGQYFLITPKLLNGLAYKPGMKVLCIYSGEHMPENYKQLDFGQAIRTMRAIAEQRGGPTGNGKGRATASRPVDVYA</sequence>
<comment type="similarity">
    <text evidence="1">Belongs to the SMC family. SMC5 subfamily.</text>
</comment>
<dbReference type="PANTHER" id="PTHR45916">
    <property type="entry name" value="STRUCTURAL MAINTENANCE OF CHROMOSOMES PROTEIN 5"/>
    <property type="match status" value="1"/>
</dbReference>
<feature type="compositionally biased region" description="Low complexity" evidence="5">
    <location>
        <begin position="38"/>
        <end position="47"/>
    </location>
</feature>
<keyword evidence="8" id="KW-1185">Reference proteome</keyword>
<feature type="coiled-coil region" evidence="4">
    <location>
        <begin position="777"/>
        <end position="853"/>
    </location>
</feature>
<reference evidence="7" key="2">
    <citation type="journal article" date="2023" name="IMA Fungus">
        <title>Comparative genomic study of the Penicillium genus elucidates a diverse pangenome and 15 lateral gene transfer events.</title>
        <authorList>
            <person name="Petersen C."/>
            <person name="Sorensen T."/>
            <person name="Nielsen M.R."/>
            <person name="Sondergaard T.E."/>
            <person name="Sorensen J.L."/>
            <person name="Fitzpatrick D.A."/>
            <person name="Frisvad J.C."/>
            <person name="Nielsen K.L."/>
        </authorList>
    </citation>
    <scope>NUCLEOTIDE SEQUENCE</scope>
    <source>
        <strain evidence="7">IBT 34128</strain>
    </source>
</reference>
<organism evidence="7 8">
    <name type="scientific">Penicillium alfredii</name>
    <dbReference type="NCBI Taxonomy" id="1506179"/>
    <lineage>
        <taxon>Eukaryota</taxon>
        <taxon>Fungi</taxon>
        <taxon>Dikarya</taxon>
        <taxon>Ascomycota</taxon>
        <taxon>Pezizomycotina</taxon>
        <taxon>Eurotiomycetes</taxon>
        <taxon>Eurotiomycetidae</taxon>
        <taxon>Eurotiales</taxon>
        <taxon>Aspergillaceae</taxon>
        <taxon>Penicillium</taxon>
    </lineage>
</organism>
<dbReference type="Proteomes" id="UP001141434">
    <property type="component" value="Unassembled WGS sequence"/>
</dbReference>
<feature type="coiled-coil region" evidence="4">
    <location>
        <begin position="398"/>
        <end position="518"/>
    </location>
</feature>
<evidence type="ECO:0000313" key="7">
    <source>
        <dbReference type="EMBL" id="KAJ5092525.1"/>
    </source>
</evidence>
<feature type="region of interest" description="Disordered" evidence="5">
    <location>
        <begin position="1"/>
        <end position="100"/>
    </location>
</feature>
<feature type="region of interest" description="Disordered" evidence="5">
    <location>
        <begin position="1173"/>
        <end position="1196"/>
    </location>
</feature>
<evidence type="ECO:0000313" key="8">
    <source>
        <dbReference type="Proteomes" id="UP001141434"/>
    </source>
</evidence>
<dbReference type="GO" id="GO:0030915">
    <property type="term" value="C:Smc5-Smc6 complex"/>
    <property type="evidence" value="ECO:0007669"/>
    <property type="project" value="TreeGrafter"/>
</dbReference>
<proteinExistence type="inferred from homology"/>
<dbReference type="RefSeq" id="XP_056510720.1">
    <property type="nucleotide sequence ID" value="XM_056657920.1"/>
</dbReference>
<keyword evidence="3 4" id="KW-0175">Coiled coil</keyword>
<reference evidence="7" key="1">
    <citation type="submission" date="2022-11" db="EMBL/GenBank/DDBJ databases">
        <authorList>
            <person name="Petersen C."/>
        </authorList>
    </citation>
    <scope>NUCLEOTIDE SEQUENCE</scope>
    <source>
        <strain evidence="7">IBT 34128</strain>
    </source>
</reference>
<feature type="region of interest" description="Disordered" evidence="5">
    <location>
        <begin position="735"/>
        <end position="771"/>
    </location>
</feature>
<name>A0A9W9F2Q0_9EURO</name>
<dbReference type="EMBL" id="JAPMSZ010000009">
    <property type="protein sequence ID" value="KAJ5092525.1"/>
    <property type="molecule type" value="Genomic_DNA"/>
</dbReference>
<evidence type="ECO:0000256" key="3">
    <source>
        <dbReference type="ARBA" id="ARBA00023054"/>
    </source>
</evidence>
<feature type="domain" description="Rad50/SbcC-type AAA" evidence="6">
    <location>
        <begin position="105"/>
        <end position="317"/>
    </location>
</feature>
<dbReference type="GO" id="GO:0003697">
    <property type="term" value="F:single-stranded DNA binding"/>
    <property type="evidence" value="ECO:0007669"/>
    <property type="project" value="TreeGrafter"/>
</dbReference>
<dbReference type="Pfam" id="PF13476">
    <property type="entry name" value="AAA_23"/>
    <property type="match status" value="1"/>
</dbReference>
<feature type="compositionally biased region" description="Basic and acidic residues" evidence="5">
    <location>
        <begin position="735"/>
        <end position="762"/>
    </location>
</feature>
<dbReference type="InterPro" id="IPR038729">
    <property type="entry name" value="Rad50/SbcC_AAA"/>
</dbReference>
<accession>A0A9W9F2Q0</accession>
<dbReference type="PANTHER" id="PTHR45916:SF1">
    <property type="entry name" value="STRUCTURAL MAINTENANCE OF CHROMOSOMES PROTEIN 5"/>
    <property type="match status" value="1"/>
</dbReference>
<evidence type="ECO:0000256" key="2">
    <source>
        <dbReference type="ARBA" id="ARBA00018687"/>
    </source>
</evidence>
<dbReference type="GO" id="GO:0016887">
    <property type="term" value="F:ATP hydrolysis activity"/>
    <property type="evidence" value="ECO:0007669"/>
    <property type="project" value="InterPro"/>
</dbReference>
<dbReference type="GeneID" id="81397089"/>
<evidence type="ECO:0000256" key="5">
    <source>
        <dbReference type="SAM" id="MobiDB-lite"/>
    </source>
</evidence>
<dbReference type="AlphaFoldDB" id="A0A9W9F2Q0"/>
<protein>
    <recommendedName>
        <fullName evidence="2">Structural maintenance of chromosomes protein 5</fullName>
    </recommendedName>
</protein>
<dbReference type="Gene3D" id="3.40.50.300">
    <property type="entry name" value="P-loop containing nucleotide triphosphate hydrolases"/>
    <property type="match status" value="2"/>
</dbReference>
<dbReference type="GO" id="GO:0000724">
    <property type="term" value="P:double-strand break repair via homologous recombination"/>
    <property type="evidence" value="ECO:0007669"/>
    <property type="project" value="TreeGrafter"/>
</dbReference>
<feature type="compositionally biased region" description="Acidic residues" evidence="5">
    <location>
        <begin position="63"/>
        <end position="75"/>
    </location>
</feature>
<feature type="coiled-coil region" evidence="4">
    <location>
        <begin position="935"/>
        <end position="962"/>
    </location>
</feature>